<organism evidence="1 2">
    <name type="scientific">Candidatus Vogelbacteria bacterium CG10_big_fil_rev_8_21_14_0_10_51_16</name>
    <dbReference type="NCBI Taxonomy" id="1975045"/>
    <lineage>
        <taxon>Bacteria</taxon>
        <taxon>Candidatus Vogeliibacteriota</taxon>
    </lineage>
</organism>
<accession>A0A2H0RFE4</accession>
<reference evidence="1 2" key="1">
    <citation type="submission" date="2017-09" db="EMBL/GenBank/DDBJ databases">
        <title>Depth-based differentiation of microbial function through sediment-hosted aquifers and enrichment of novel symbionts in the deep terrestrial subsurface.</title>
        <authorList>
            <person name="Probst A.J."/>
            <person name="Ladd B."/>
            <person name="Jarett J.K."/>
            <person name="Geller-Mcgrath D.E."/>
            <person name="Sieber C.M."/>
            <person name="Emerson J.B."/>
            <person name="Anantharaman K."/>
            <person name="Thomas B.C."/>
            <person name="Malmstrom R."/>
            <person name="Stieglmeier M."/>
            <person name="Klingl A."/>
            <person name="Woyke T."/>
            <person name="Ryan C.M."/>
            <person name="Banfield J.F."/>
        </authorList>
    </citation>
    <scope>NUCLEOTIDE SEQUENCE [LARGE SCALE GENOMIC DNA]</scope>
    <source>
        <strain evidence="1">CG10_big_fil_rev_8_21_14_0_10_51_16</strain>
    </source>
</reference>
<evidence type="ECO:0000313" key="1">
    <source>
        <dbReference type="EMBL" id="PIR45096.1"/>
    </source>
</evidence>
<dbReference type="EMBL" id="PCYI01000006">
    <property type="protein sequence ID" value="PIR45096.1"/>
    <property type="molecule type" value="Genomic_DNA"/>
</dbReference>
<name>A0A2H0RFE4_9BACT</name>
<dbReference type="SUPFAM" id="SSF50494">
    <property type="entry name" value="Trypsin-like serine proteases"/>
    <property type="match status" value="1"/>
</dbReference>
<dbReference type="Gene3D" id="2.40.10.10">
    <property type="entry name" value="Trypsin-like serine proteases"/>
    <property type="match status" value="2"/>
</dbReference>
<proteinExistence type="predicted"/>
<sequence length="394" mass="42263">MFGVGVYYILFPIYYPYNVPMSLAVIQQMLATIAITLQGLFGIVAQIDATPVLRPLVLPQIQQTLTHASVSLHNLALQIPTAISTDTPTSADSIFANTKVASFTPPLAHVSEELNTRTRAATVNILCVTTHGSRVQSATGSGVVIDPRGVVLTNAHVAQFFLLENHPRPGSIECTVRTGSPATPAYRARLLYISRAWVEANRTSVQQAHPTGTGENDYALLLLTETVNGIPLSHDLPHLPLESNVRSLEGQEEVLLVGYPAELTGSVITSKSLHQVSGLTNITQGYYFRDRSRGALDLVEVSGTVLSQGGSSGGAVVRASSEKLLGIMVTITEAKTTGERQLFAITSAHIDTSLQKETGGSIESYLAGNLENTADKFMSERATYLRNIILDALP</sequence>
<dbReference type="InterPro" id="IPR043504">
    <property type="entry name" value="Peptidase_S1_PA_chymotrypsin"/>
</dbReference>
<evidence type="ECO:0000313" key="2">
    <source>
        <dbReference type="Proteomes" id="UP000228767"/>
    </source>
</evidence>
<comment type="caution">
    <text evidence="1">The sequence shown here is derived from an EMBL/GenBank/DDBJ whole genome shotgun (WGS) entry which is preliminary data.</text>
</comment>
<dbReference type="InterPro" id="IPR009003">
    <property type="entry name" value="Peptidase_S1_PA"/>
</dbReference>
<dbReference type="Proteomes" id="UP000228767">
    <property type="component" value="Unassembled WGS sequence"/>
</dbReference>
<dbReference type="AlphaFoldDB" id="A0A2H0RFE4"/>
<evidence type="ECO:0008006" key="3">
    <source>
        <dbReference type="Google" id="ProtNLM"/>
    </source>
</evidence>
<protein>
    <recommendedName>
        <fullName evidence="3">Serine protease</fullName>
    </recommendedName>
</protein>
<gene>
    <name evidence="1" type="ORF">COV10_01045</name>
</gene>
<dbReference type="Pfam" id="PF13365">
    <property type="entry name" value="Trypsin_2"/>
    <property type="match status" value="1"/>
</dbReference>